<dbReference type="PANTHER" id="PTHR13847:SF289">
    <property type="entry name" value="GLYCINE OXIDASE"/>
    <property type="match status" value="1"/>
</dbReference>
<dbReference type="PRINTS" id="PR00335">
    <property type="entry name" value="KUPTAKETRKA"/>
</dbReference>
<sequence length="361" mass="38414">MEVDVEDRKQSRVVVIGAGIVGASLAYHLAGKGADVTLVDAGDIACGVTGTSFAWINVSHSGFDPIAQLRSLVINEFRRLDMELPDLNVRWTGALTYGTNLDETLQRAGNTTAEHLVSRPQIVDIEPNLKHPPEQALYETQAGALDAVRATHTLIAGAKAHGANVLTHTRVLGFRMLNTRVTGLETTAGIIDADIVVIAAGIGTKKLTDMLNVSLPIEESPAIFIRYKAPANLVQTIISSPAMEVRQEEDGTLLAAEDYLGDALDNQAEAIALRTAQAIRDELHGADSIEPELACVGLRPFPADGIPIVGYLPTVSGVYVCTMHPGVILAPIVGRLASEEIMDATVAPALGPCRPDRFIQP</sequence>
<dbReference type="SUPFAM" id="SSF51905">
    <property type="entry name" value="FAD/NAD(P)-binding domain"/>
    <property type="match status" value="1"/>
</dbReference>
<proteinExistence type="predicted"/>
<evidence type="ECO:0000256" key="1">
    <source>
        <dbReference type="ARBA" id="ARBA00023002"/>
    </source>
</evidence>
<dbReference type="PANTHER" id="PTHR13847">
    <property type="entry name" value="SARCOSINE DEHYDROGENASE-RELATED"/>
    <property type="match status" value="1"/>
</dbReference>
<dbReference type="InterPro" id="IPR006036">
    <property type="entry name" value="K_uptake_TrkA"/>
</dbReference>
<keyword evidence="4" id="KW-1185">Reference proteome</keyword>
<dbReference type="Proteomes" id="UP001148189">
    <property type="component" value="Unassembled WGS sequence"/>
</dbReference>
<keyword evidence="1" id="KW-0560">Oxidoreductase</keyword>
<dbReference type="Pfam" id="PF01266">
    <property type="entry name" value="DAO"/>
    <property type="match status" value="1"/>
</dbReference>
<comment type="caution">
    <text evidence="3">The sequence shown here is derived from an EMBL/GenBank/DDBJ whole genome shotgun (WGS) entry which is preliminary data.</text>
</comment>
<gene>
    <name evidence="3" type="ORF">M5G21_20970</name>
</gene>
<dbReference type="RefSeq" id="WP_273866445.1">
    <property type="nucleotide sequence ID" value="NZ_JAMDHD010000032.1"/>
</dbReference>
<reference evidence="3" key="1">
    <citation type="submission" date="2022-05" db="EMBL/GenBank/DDBJ databases">
        <title>Novel Pseudomonas spp. Isolated from a Rainbow Trout Aquaculture Facility.</title>
        <authorList>
            <person name="Testerman T."/>
            <person name="Graf J."/>
        </authorList>
    </citation>
    <scope>NUCLEOTIDE SEQUENCE</scope>
    <source>
        <strain evidence="3">ID1050</strain>
    </source>
</reference>
<name>A0ABT5NHX3_9PSED</name>
<accession>A0ABT5NHX3</accession>
<dbReference type="InterPro" id="IPR006076">
    <property type="entry name" value="FAD-dep_OxRdtase"/>
</dbReference>
<evidence type="ECO:0000259" key="2">
    <source>
        <dbReference type="Pfam" id="PF01266"/>
    </source>
</evidence>
<protein>
    <submittedName>
        <fullName evidence="3">FAD-binding oxidoreductase</fullName>
    </submittedName>
</protein>
<dbReference type="EMBL" id="JAMDHD010000032">
    <property type="protein sequence ID" value="MDD0987432.1"/>
    <property type="molecule type" value="Genomic_DNA"/>
</dbReference>
<dbReference type="Gene3D" id="3.50.50.60">
    <property type="entry name" value="FAD/NAD(P)-binding domain"/>
    <property type="match status" value="1"/>
</dbReference>
<dbReference type="InterPro" id="IPR036188">
    <property type="entry name" value="FAD/NAD-bd_sf"/>
</dbReference>
<organism evidence="3 4">
    <name type="scientific">Pseudomonas shahriarae</name>
    <dbReference type="NCBI Taxonomy" id="2745512"/>
    <lineage>
        <taxon>Bacteria</taxon>
        <taxon>Pseudomonadati</taxon>
        <taxon>Pseudomonadota</taxon>
        <taxon>Gammaproteobacteria</taxon>
        <taxon>Pseudomonadales</taxon>
        <taxon>Pseudomonadaceae</taxon>
        <taxon>Pseudomonas</taxon>
    </lineage>
</organism>
<evidence type="ECO:0000313" key="3">
    <source>
        <dbReference type="EMBL" id="MDD0987432.1"/>
    </source>
</evidence>
<feature type="domain" description="FAD dependent oxidoreductase" evidence="2">
    <location>
        <begin position="12"/>
        <end position="339"/>
    </location>
</feature>
<evidence type="ECO:0000313" key="4">
    <source>
        <dbReference type="Proteomes" id="UP001148189"/>
    </source>
</evidence>
<dbReference type="Gene3D" id="3.30.9.10">
    <property type="entry name" value="D-Amino Acid Oxidase, subunit A, domain 2"/>
    <property type="match status" value="1"/>
</dbReference>